<name>A0A410MG94_9BACI</name>
<dbReference type="KEGG" id="hli:HLI_16675"/>
<protein>
    <submittedName>
        <fullName evidence="2">Uncharacterized protein</fullName>
    </submittedName>
</protein>
<evidence type="ECO:0000313" key="2">
    <source>
        <dbReference type="EMBL" id="QAS53720.1"/>
    </source>
</evidence>
<dbReference type="OrthoDB" id="2974493at2"/>
<sequence length="62" mass="7140">MVYPPKKRHVHPLVISKYTYRKGRWGRGRLPWEKGLGEIPQGVSPRKLARSPAGKRALPQRP</sequence>
<organism evidence="2 3">
    <name type="scientific">Halobacillus litoralis</name>
    <dbReference type="NCBI Taxonomy" id="45668"/>
    <lineage>
        <taxon>Bacteria</taxon>
        <taxon>Bacillati</taxon>
        <taxon>Bacillota</taxon>
        <taxon>Bacilli</taxon>
        <taxon>Bacillales</taxon>
        <taxon>Bacillaceae</taxon>
        <taxon>Halobacillus</taxon>
    </lineage>
</organism>
<accession>A0A410MG94</accession>
<evidence type="ECO:0000313" key="3">
    <source>
        <dbReference type="Proteomes" id="UP000287756"/>
    </source>
</evidence>
<reference evidence="2 3" key="1">
    <citation type="submission" date="2018-01" db="EMBL/GenBank/DDBJ databases">
        <title>The whole genome sequencing and assembly of Halobacillus litoralis ERB031 strain.</title>
        <authorList>
            <person name="Lee S.-J."/>
            <person name="Park M.-K."/>
            <person name="Kim J.-Y."/>
            <person name="Lee Y.-J."/>
            <person name="Yi H."/>
            <person name="Bahn Y.-S."/>
            <person name="Kim J.F."/>
            <person name="Lee D.-W."/>
        </authorList>
    </citation>
    <scope>NUCLEOTIDE SEQUENCE [LARGE SCALE GENOMIC DNA]</scope>
    <source>
        <strain evidence="2 3">ERB 031</strain>
    </source>
</reference>
<dbReference type="AlphaFoldDB" id="A0A410MG94"/>
<feature type="region of interest" description="Disordered" evidence="1">
    <location>
        <begin position="36"/>
        <end position="62"/>
    </location>
</feature>
<proteinExistence type="predicted"/>
<dbReference type="Proteomes" id="UP000287756">
    <property type="component" value="Chromosome"/>
</dbReference>
<evidence type="ECO:0000256" key="1">
    <source>
        <dbReference type="SAM" id="MobiDB-lite"/>
    </source>
</evidence>
<dbReference type="EMBL" id="CP026118">
    <property type="protein sequence ID" value="QAS53720.1"/>
    <property type="molecule type" value="Genomic_DNA"/>
</dbReference>
<gene>
    <name evidence="2" type="ORF">HLI_16675</name>
</gene>